<dbReference type="CDD" id="cd16274">
    <property type="entry name" value="PQQB-like_MBL-fold"/>
    <property type="match status" value="1"/>
</dbReference>
<keyword evidence="10" id="KW-1185">Reference proteome</keyword>
<dbReference type="PANTHER" id="PTHR42663:SF7">
    <property type="entry name" value="COENZYME PQQ SYNTHESIS PROTEIN B"/>
    <property type="match status" value="1"/>
</dbReference>
<evidence type="ECO:0000256" key="2">
    <source>
        <dbReference type="ARBA" id="ARBA00008481"/>
    </source>
</evidence>
<evidence type="ECO:0000256" key="1">
    <source>
        <dbReference type="ARBA" id="ARBA00004886"/>
    </source>
</evidence>
<dbReference type="Proteomes" id="UP000297890">
    <property type="component" value="Unassembled WGS sequence"/>
</dbReference>
<dbReference type="SUPFAM" id="SSF56281">
    <property type="entry name" value="Metallo-hydrolase/oxidoreductase"/>
    <property type="match status" value="1"/>
</dbReference>
<feature type="domain" description="Metallo-beta-lactamase" evidence="8">
    <location>
        <begin position="50"/>
        <end position="270"/>
    </location>
</feature>
<dbReference type="OrthoDB" id="9778305at2"/>
<gene>
    <name evidence="7 9" type="primary">pqqB</name>
    <name evidence="9" type="ORF">E4680_10330</name>
</gene>
<dbReference type="NCBIfam" id="TIGR02108">
    <property type="entry name" value="PQQ_syn_pqqB"/>
    <property type="match status" value="1"/>
</dbReference>
<dbReference type="RefSeq" id="WP_135282326.1">
    <property type="nucleotide sequence ID" value="NZ_SRIO01000013.1"/>
</dbReference>
<evidence type="ECO:0000256" key="7">
    <source>
        <dbReference type="HAMAP-Rule" id="MF_00653"/>
    </source>
</evidence>
<organism evidence="9 10">
    <name type="scientific">Candidatus Macondimonas diazotrophica</name>
    <dbReference type="NCBI Taxonomy" id="2305248"/>
    <lineage>
        <taxon>Bacteria</taxon>
        <taxon>Pseudomonadati</taxon>
        <taxon>Pseudomonadota</taxon>
        <taxon>Gammaproteobacteria</taxon>
        <taxon>Chromatiales</taxon>
        <taxon>Ectothiorhodospiraceae</taxon>
        <taxon>Candidatus Macondimonas</taxon>
    </lineage>
</organism>
<name>A0A4Z0F7Q0_9GAMM</name>
<dbReference type="PANTHER" id="PTHR42663">
    <property type="entry name" value="HYDROLASE C777.06C-RELATED-RELATED"/>
    <property type="match status" value="1"/>
</dbReference>
<evidence type="ECO:0000259" key="8">
    <source>
        <dbReference type="Pfam" id="PF12706"/>
    </source>
</evidence>
<evidence type="ECO:0000256" key="3">
    <source>
        <dbReference type="ARBA" id="ARBA00015084"/>
    </source>
</evidence>
<evidence type="ECO:0000256" key="4">
    <source>
        <dbReference type="ARBA" id="ARBA00022448"/>
    </source>
</evidence>
<dbReference type="GO" id="GO:0018189">
    <property type="term" value="P:pyrroloquinoline quinone biosynthetic process"/>
    <property type="evidence" value="ECO:0007669"/>
    <property type="project" value="UniProtKB-UniRule"/>
</dbReference>
<keyword evidence="5 7" id="KW-0884">PQQ biosynthesis</keyword>
<dbReference type="EMBL" id="SRIO01000013">
    <property type="protein sequence ID" value="TFZ82040.1"/>
    <property type="molecule type" value="Genomic_DNA"/>
</dbReference>
<keyword evidence="4 7" id="KW-0813">Transport</keyword>
<evidence type="ECO:0000313" key="10">
    <source>
        <dbReference type="Proteomes" id="UP000297890"/>
    </source>
</evidence>
<comment type="caution">
    <text evidence="9">The sequence shown here is derived from an EMBL/GenBank/DDBJ whole genome shotgun (WGS) entry which is preliminary data.</text>
</comment>
<comment type="pathway">
    <text evidence="1 7">Cofactor biosynthesis; pyrroloquinoline quinone biosynthesis.</text>
</comment>
<comment type="function">
    <text evidence="7">May be involved in the transport of PQQ or its precursor to the periplasm.</text>
</comment>
<evidence type="ECO:0000313" key="9">
    <source>
        <dbReference type="EMBL" id="TFZ82040.1"/>
    </source>
</evidence>
<dbReference type="UniPathway" id="UPA00539"/>
<comment type="similarity">
    <text evidence="2 7">Belongs to the PqqB family.</text>
</comment>
<reference evidence="9 10" key="1">
    <citation type="journal article" date="2019" name="ISME J.">
        <title>Candidatus Macondimonas diazotrophica, a novel gammaproteobacterial genus dominating crude-oil-contaminated coastal sediments.</title>
        <authorList>
            <person name="Karthikeyan S."/>
            <person name="Konstantinidis K."/>
        </authorList>
    </citation>
    <scope>NUCLEOTIDE SEQUENCE [LARGE SCALE GENOMIC DNA]</scope>
    <source>
        <strain evidence="9 10">KTK01</strain>
    </source>
</reference>
<dbReference type="Pfam" id="PF12706">
    <property type="entry name" value="Lactamase_B_2"/>
    <property type="match status" value="1"/>
</dbReference>
<protein>
    <recommendedName>
        <fullName evidence="3 7">Coenzyme PQQ synthesis protein B</fullName>
    </recommendedName>
    <alternativeName>
        <fullName evidence="6 7">Pyrroloquinoline quinone biosynthesis protein B</fullName>
    </alternativeName>
</protein>
<dbReference type="Gene3D" id="3.60.15.10">
    <property type="entry name" value="Ribonuclease Z/Hydroxyacylglutathione hydrolase-like"/>
    <property type="match status" value="1"/>
</dbReference>
<dbReference type="InterPro" id="IPR036866">
    <property type="entry name" value="RibonucZ/Hydroxyglut_hydro"/>
</dbReference>
<sequence length="303" mass="32602">MRVHVLGSGAGGGFPQWNCHCAYCAGLRAGSLCARPRTQSSITVSADGERWVLINASPDIRAQIESFAPLRPARALRDTGIAAVLLVDSQIDHATGLLMLREGPRFALYTTPAVHQDLSTGFPVVPMLSHYCGVDWHAIVPDGTPFEMAQAPGLRFQAFALSSKAPPYSPHRHDPHPGDNIGLLITDPATGGRLFYAPGLGAFEPHLRAPMSEADVLMVDGTAWRDEDLIDRGVGTKRALEMGHLPQSGPGGMIEHLAAFPRARKILIHINNTNPILDEDSPERRQLDAAGIEVAEDGLDLVL</sequence>
<accession>A0A4Z0F7Q0</accession>
<evidence type="ECO:0000256" key="5">
    <source>
        <dbReference type="ARBA" id="ARBA00022905"/>
    </source>
</evidence>
<dbReference type="AlphaFoldDB" id="A0A4Z0F7Q0"/>
<proteinExistence type="inferred from homology"/>
<dbReference type="InterPro" id="IPR001279">
    <property type="entry name" value="Metallo-B-lactamas"/>
</dbReference>
<dbReference type="InterPro" id="IPR011842">
    <property type="entry name" value="PQQ_synth_PqqB"/>
</dbReference>
<dbReference type="HAMAP" id="MF_00653">
    <property type="entry name" value="PQQ_syn_PqqB"/>
    <property type="match status" value="1"/>
</dbReference>
<evidence type="ECO:0000256" key="6">
    <source>
        <dbReference type="ARBA" id="ARBA00030966"/>
    </source>
</evidence>